<reference evidence="3 4" key="1">
    <citation type="journal article" date="2018" name="Sci. Adv.">
        <title>Multi-heme cytochromes provide a pathway for survival in energy-limited environments.</title>
        <authorList>
            <person name="Deng X."/>
            <person name="Dohmae N."/>
            <person name="Nealson K.H."/>
            <person name="Hashimoto K."/>
            <person name="Okamoto A."/>
        </authorList>
    </citation>
    <scope>NUCLEOTIDE SEQUENCE [LARGE SCALE GENOMIC DNA]</scope>
    <source>
        <strain evidence="3 4">IS5</strain>
    </source>
</reference>
<dbReference type="InterPro" id="IPR029062">
    <property type="entry name" value="Class_I_gatase-like"/>
</dbReference>
<dbReference type="GO" id="GO:0005737">
    <property type="term" value="C:cytoplasm"/>
    <property type="evidence" value="ECO:0007669"/>
    <property type="project" value="TreeGrafter"/>
</dbReference>
<dbReference type="Pfam" id="PF01965">
    <property type="entry name" value="DJ-1_PfpI"/>
    <property type="match status" value="1"/>
</dbReference>
<keyword evidence="1" id="KW-0732">Signal</keyword>
<dbReference type="RefSeq" id="WP_126377954.1">
    <property type="nucleotide sequence ID" value="NZ_AP017378.1"/>
</dbReference>
<dbReference type="AlphaFoldDB" id="A0A2Z6AY93"/>
<sequence>MHAFRFTMIKALGLLLALLLLIPAASAQASAQGKKILLIVAKADFEQSEYSNTRSTLEDAGAICTVASTKIGTLKGNKGKRIESELELTQVQTAEYDGVVVIGGNGIKKEWKNEDAHRILREAQQQGKIIGAICAGPGVLAYAGVLDGKNATAHPKSGASFPMKDHGCSYTKKSVVVDGNIVTADGPKSAKAFGKALVEVLSN</sequence>
<evidence type="ECO:0000313" key="3">
    <source>
        <dbReference type="EMBL" id="BBD08116.1"/>
    </source>
</evidence>
<dbReference type="SUPFAM" id="SSF52317">
    <property type="entry name" value="Class I glutamine amidotransferase-like"/>
    <property type="match status" value="1"/>
</dbReference>
<dbReference type="CDD" id="cd03135">
    <property type="entry name" value="GATase1_DJ-1"/>
    <property type="match status" value="1"/>
</dbReference>
<dbReference type="Proteomes" id="UP000269883">
    <property type="component" value="Chromosome"/>
</dbReference>
<feature type="signal peptide" evidence="1">
    <location>
        <begin position="1"/>
        <end position="29"/>
    </location>
</feature>
<dbReference type="KEGG" id="dfl:DFE_1390"/>
<dbReference type="PANTHER" id="PTHR48094:SF12">
    <property type="entry name" value="PARKINSON DISEASE PROTEIN 7 HOMOLOG"/>
    <property type="match status" value="1"/>
</dbReference>
<name>A0A2Z6AY93_9BACT</name>
<evidence type="ECO:0000259" key="2">
    <source>
        <dbReference type="Pfam" id="PF01965"/>
    </source>
</evidence>
<organism evidence="3 4">
    <name type="scientific">Desulfovibrio ferrophilus</name>
    <dbReference type="NCBI Taxonomy" id="241368"/>
    <lineage>
        <taxon>Bacteria</taxon>
        <taxon>Pseudomonadati</taxon>
        <taxon>Thermodesulfobacteriota</taxon>
        <taxon>Desulfovibrionia</taxon>
        <taxon>Desulfovibrionales</taxon>
        <taxon>Desulfovibrionaceae</taxon>
        <taxon>Desulfovibrio</taxon>
    </lineage>
</organism>
<evidence type="ECO:0000256" key="1">
    <source>
        <dbReference type="SAM" id="SignalP"/>
    </source>
</evidence>
<evidence type="ECO:0000313" key="4">
    <source>
        <dbReference type="Proteomes" id="UP000269883"/>
    </source>
</evidence>
<dbReference type="EMBL" id="AP017378">
    <property type="protein sequence ID" value="BBD08116.1"/>
    <property type="molecule type" value="Genomic_DNA"/>
</dbReference>
<dbReference type="InterPro" id="IPR002818">
    <property type="entry name" value="DJ-1/PfpI"/>
</dbReference>
<dbReference type="Gene3D" id="3.40.50.880">
    <property type="match status" value="1"/>
</dbReference>
<accession>A0A2Z6AY93</accession>
<proteinExistence type="predicted"/>
<gene>
    <name evidence="3" type="ORF">DFE_1390</name>
</gene>
<feature type="domain" description="DJ-1/PfpI" evidence="2">
    <location>
        <begin position="34"/>
        <end position="199"/>
    </location>
</feature>
<feature type="chain" id="PRO_5016321429" evidence="1">
    <location>
        <begin position="30"/>
        <end position="203"/>
    </location>
</feature>
<dbReference type="InterPro" id="IPR050325">
    <property type="entry name" value="Prot/Nucl_acid_deglycase"/>
</dbReference>
<dbReference type="OrthoDB" id="9792664at2"/>
<keyword evidence="4" id="KW-1185">Reference proteome</keyword>
<dbReference type="PANTHER" id="PTHR48094">
    <property type="entry name" value="PROTEIN/NUCLEIC ACID DEGLYCASE DJ-1-RELATED"/>
    <property type="match status" value="1"/>
</dbReference>
<protein>
    <submittedName>
        <fullName evidence="3">ThiJ/PfpI domain-containing protein</fullName>
    </submittedName>
</protein>